<evidence type="ECO:0000313" key="1">
    <source>
        <dbReference type="EMBL" id="KAK1740511.1"/>
    </source>
</evidence>
<evidence type="ECO:0000313" key="2">
    <source>
        <dbReference type="Proteomes" id="UP001224775"/>
    </source>
</evidence>
<gene>
    <name evidence="1" type="ORF">QTG54_008606</name>
</gene>
<proteinExistence type="predicted"/>
<protein>
    <submittedName>
        <fullName evidence="1">Uncharacterized protein</fullName>
    </submittedName>
</protein>
<dbReference type="Proteomes" id="UP001224775">
    <property type="component" value="Unassembled WGS sequence"/>
</dbReference>
<organism evidence="1 2">
    <name type="scientific">Skeletonema marinoi</name>
    <dbReference type="NCBI Taxonomy" id="267567"/>
    <lineage>
        <taxon>Eukaryota</taxon>
        <taxon>Sar</taxon>
        <taxon>Stramenopiles</taxon>
        <taxon>Ochrophyta</taxon>
        <taxon>Bacillariophyta</taxon>
        <taxon>Coscinodiscophyceae</taxon>
        <taxon>Thalassiosirophycidae</taxon>
        <taxon>Thalassiosirales</taxon>
        <taxon>Skeletonemataceae</taxon>
        <taxon>Skeletonema</taxon>
        <taxon>Skeletonema marinoi-dohrnii complex</taxon>
    </lineage>
</organism>
<dbReference type="AlphaFoldDB" id="A0AAD8Y696"/>
<name>A0AAD8Y696_9STRA</name>
<accession>A0AAD8Y696</accession>
<keyword evidence="2" id="KW-1185">Reference proteome</keyword>
<dbReference type="EMBL" id="JATAAI010000015">
    <property type="protein sequence ID" value="KAK1740511.1"/>
    <property type="molecule type" value="Genomic_DNA"/>
</dbReference>
<comment type="caution">
    <text evidence="1">The sequence shown here is derived from an EMBL/GenBank/DDBJ whole genome shotgun (WGS) entry which is preliminary data.</text>
</comment>
<sequence>MTALISTISSTTTDNSQSSLEAAAQKACASLVNHYSDPIHHHTKNDGDDVNELEHFHDEDSSLPCLPPVCEFWYRKLLEVGSSGLAICNESDTRIPLAITRELLYCYESIIRPVLIDSAISINGVVKVIEHYELLLAYFVRNATEHNFSTTTASCDYIDGVVKNLDKAHICNNNIENSSSDELLQIGGIIYGISQDISHWMSKTMPSDDINATNKTKDKVFPCLLRLVGYCVTLLSSSQGIMDVNNKSDVTAFKEALSIATVICVPFVGDGTFKSGNFSIGTLMDWILERSKDDTKICNPMSIAAALKYCSPSPYSVMDDSDLMSSSSFMQRPVIDWSARSANFIAPWSDCLSFRAAAAVLKQIHTASVIGLPSRMNVHDGNEHSSTDILPLLQSISRHVGVQVITSTVRAFFYARLSYPSNSVSNVSDVASKPVGSYIPLVRRIGDEKRELENQKPDVDTSDLTKEHNRFRVSAATLIFCAVLSQHSSFKACDSALSDVIPVALTLLDDVQSFHQGLGAAIILSAIESLSPFEPDTASTPAFVAKFNPFLTSAFETAIRHSGREEAPLITAICFAQSKWIHYLSTLSQHPNCFVPQATANALARKATADMMHRVINQAQFGGRDGNDERIAGMLVAGINPLLALLANLPDAASIEITRVGLSALLPLIGWCGSSLESHAIHISSMTCMLSLMNGAYPIMTKHGGKILTEVMLLLDRSDKDAAYLSETNSDFPCGSDNHTAANVTVKVALYCGAVSLIVCGESAEAVIQHVKSTNLQKPIDRCREICDLSKKIRP</sequence>
<reference evidence="1" key="1">
    <citation type="submission" date="2023-06" db="EMBL/GenBank/DDBJ databases">
        <title>Survivors Of The Sea: Transcriptome response of Skeletonema marinoi to long-term dormancy.</title>
        <authorList>
            <person name="Pinder M.I.M."/>
            <person name="Kourtchenko O."/>
            <person name="Robertson E.K."/>
            <person name="Larsson T."/>
            <person name="Maumus F."/>
            <person name="Osuna-Cruz C.M."/>
            <person name="Vancaester E."/>
            <person name="Stenow R."/>
            <person name="Vandepoele K."/>
            <person name="Ploug H."/>
            <person name="Bruchert V."/>
            <person name="Godhe A."/>
            <person name="Topel M."/>
        </authorList>
    </citation>
    <scope>NUCLEOTIDE SEQUENCE</scope>
    <source>
        <strain evidence="1">R05AC</strain>
    </source>
</reference>